<accession>A0A5N5H1J3</accession>
<comment type="caution">
    <text evidence="1">The sequence shown here is derived from an EMBL/GenBank/DDBJ whole genome shotgun (WGS) entry which is preliminary data.</text>
</comment>
<evidence type="ECO:0000313" key="2">
    <source>
        <dbReference type="Proteomes" id="UP000327157"/>
    </source>
</evidence>
<dbReference type="EMBL" id="SMOL01000231">
    <property type="protein sequence ID" value="KAB2621746.1"/>
    <property type="molecule type" value="Genomic_DNA"/>
</dbReference>
<gene>
    <name evidence="1" type="ORF">D8674_023928</name>
</gene>
<reference evidence="1 2" key="1">
    <citation type="submission" date="2019-09" db="EMBL/GenBank/DDBJ databases">
        <authorList>
            <person name="Ou C."/>
        </authorList>
    </citation>
    <scope>NUCLEOTIDE SEQUENCE [LARGE SCALE GENOMIC DNA]</scope>
    <source>
        <strain evidence="1">S2</strain>
        <tissue evidence="1">Leaf</tissue>
    </source>
</reference>
<reference evidence="1 2" key="3">
    <citation type="submission" date="2019-11" db="EMBL/GenBank/DDBJ databases">
        <title>A de novo genome assembly of a pear dwarfing rootstock.</title>
        <authorList>
            <person name="Wang F."/>
            <person name="Wang J."/>
            <person name="Li S."/>
            <person name="Zhang Y."/>
            <person name="Fang M."/>
            <person name="Ma L."/>
            <person name="Zhao Y."/>
            <person name="Jiang S."/>
        </authorList>
    </citation>
    <scope>NUCLEOTIDE SEQUENCE [LARGE SCALE GENOMIC DNA]</scope>
    <source>
        <strain evidence="1">S2</strain>
        <tissue evidence="1">Leaf</tissue>
    </source>
</reference>
<protein>
    <submittedName>
        <fullName evidence="1">Uncharacterized protein</fullName>
    </submittedName>
</protein>
<organism evidence="1 2">
    <name type="scientific">Pyrus ussuriensis x Pyrus communis</name>
    <dbReference type="NCBI Taxonomy" id="2448454"/>
    <lineage>
        <taxon>Eukaryota</taxon>
        <taxon>Viridiplantae</taxon>
        <taxon>Streptophyta</taxon>
        <taxon>Embryophyta</taxon>
        <taxon>Tracheophyta</taxon>
        <taxon>Spermatophyta</taxon>
        <taxon>Magnoliopsida</taxon>
        <taxon>eudicotyledons</taxon>
        <taxon>Gunneridae</taxon>
        <taxon>Pentapetalae</taxon>
        <taxon>rosids</taxon>
        <taxon>fabids</taxon>
        <taxon>Rosales</taxon>
        <taxon>Rosaceae</taxon>
        <taxon>Amygdaloideae</taxon>
        <taxon>Maleae</taxon>
        <taxon>Pyrus</taxon>
    </lineage>
</organism>
<evidence type="ECO:0000313" key="1">
    <source>
        <dbReference type="EMBL" id="KAB2621746.1"/>
    </source>
</evidence>
<dbReference type="Proteomes" id="UP000327157">
    <property type="component" value="Chromosome 4"/>
</dbReference>
<name>A0A5N5H1J3_9ROSA</name>
<proteinExistence type="predicted"/>
<sequence length="49" mass="5527">MFKEVYVWPRDRMTSTTSHPLVATIMTSQPPNAAATPPTSHCDVDDYIF</sequence>
<dbReference type="AlphaFoldDB" id="A0A5N5H1J3"/>
<keyword evidence="2" id="KW-1185">Reference proteome</keyword>
<reference evidence="2" key="2">
    <citation type="submission" date="2019-10" db="EMBL/GenBank/DDBJ databases">
        <title>A de novo genome assembly of a pear dwarfing rootstock.</title>
        <authorList>
            <person name="Wang F."/>
            <person name="Wang J."/>
            <person name="Li S."/>
            <person name="Zhang Y."/>
            <person name="Fang M."/>
            <person name="Ma L."/>
            <person name="Zhao Y."/>
            <person name="Jiang S."/>
        </authorList>
    </citation>
    <scope>NUCLEOTIDE SEQUENCE [LARGE SCALE GENOMIC DNA]</scope>
</reference>